<gene>
    <name evidence="11" type="ORF">BN8_01528</name>
</gene>
<keyword evidence="12" id="KW-1185">Reference proteome</keyword>
<dbReference type="InterPro" id="IPR038418">
    <property type="entry name" value="6-PTP_synth/QueD_sf"/>
</dbReference>
<dbReference type="UniPathway" id="UPA00391"/>
<dbReference type="InterPro" id="IPR007115">
    <property type="entry name" value="6-PTP_synth/QueD"/>
</dbReference>
<evidence type="ECO:0000256" key="9">
    <source>
        <dbReference type="ARBA" id="ARBA00031449"/>
    </source>
</evidence>
<name>I2GF46_9BACT</name>
<dbReference type="Pfam" id="PF01242">
    <property type="entry name" value="PTPS"/>
    <property type="match status" value="1"/>
</dbReference>
<dbReference type="STRING" id="1185876.BN8_01528"/>
<evidence type="ECO:0000256" key="7">
    <source>
        <dbReference type="ARBA" id="ARBA00022833"/>
    </source>
</evidence>
<dbReference type="PANTHER" id="PTHR12589">
    <property type="entry name" value="PYRUVOYL TETRAHYDROBIOPTERIN SYNTHASE"/>
    <property type="match status" value="1"/>
</dbReference>
<evidence type="ECO:0000256" key="5">
    <source>
        <dbReference type="ARBA" id="ARBA00018141"/>
    </source>
</evidence>
<comment type="pathway">
    <text evidence="2">Purine metabolism; 7-cyano-7-deazaguanine biosynthesis.</text>
</comment>
<sequence>MDTLQAESPRVNTAGMVVPRVAVFRKEHFNAAHRLHNPNWSDEKNERVYGKCNNPHYHGHNYELIVQVVGPVDPETGYVIDMKYLGDLIKEHVTERFDHKNLNLDTEEFADLNPSAENIAIVIYNILRNVLSDSLDLKIRLYETERNFVEYPVNPDRVA</sequence>
<comment type="caution">
    <text evidence="11">The sequence shown here is derived from an EMBL/GenBank/DDBJ whole genome shotgun (WGS) entry which is preliminary data.</text>
</comment>
<evidence type="ECO:0000256" key="4">
    <source>
        <dbReference type="ARBA" id="ARBA00012982"/>
    </source>
</evidence>
<reference evidence="11 12" key="1">
    <citation type="journal article" date="2012" name="J. Bacteriol.">
        <title>Genome Sequence of the Filamentous Bacterium Fibrisoma limi BUZ 3T.</title>
        <authorList>
            <person name="Filippini M."/>
            <person name="Qi W."/>
            <person name="Jaenicke S."/>
            <person name="Goesmann A."/>
            <person name="Smits T.H."/>
            <person name="Bagheri H.C."/>
        </authorList>
    </citation>
    <scope>NUCLEOTIDE SEQUENCE [LARGE SCALE GENOMIC DNA]</scope>
    <source>
        <strain evidence="12">BUZ 3T</strain>
    </source>
</reference>
<organism evidence="11 12">
    <name type="scientific">Fibrisoma limi BUZ 3</name>
    <dbReference type="NCBI Taxonomy" id="1185876"/>
    <lineage>
        <taxon>Bacteria</taxon>
        <taxon>Pseudomonadati</taxon>
        <taxon>Bacteroidota</taxon>
        <taxon>Cytophagia</taxon>
        <taxon>Cytophagales</taxon>
        <taxon>Spirosomataceae</taxon>
        <taxon>Fibrisoma</taxon>
    </lineage>
</organism>
<keyword evidence="8" id="KW-0456">Lyase</keyword>
<keyword evidence="7" id="KW-0862">Zinc</keyword>
<protein>
    <recommendedName>
        <fullName evidence="5">6-carboxy-5,6,7,8-tetrahydropterin synthase</fullName>
        <ecNumber evidence="4">4.1.2.50</ecNumber>
    </recommendedName>
    <alternativeName>
        <fullName evidence="9">Queuosine biosynthesis protein QueD</fullName>
    </alternativeName>
</protein>
<keyword evidence="6" id="KW-0479">Metal-binding</keyword>
<dbReference type="SUPFAM" id="SSF55620">
    <property type="entry name" value="Tetrahydrobiopterin biosynthesis enzymes-like"/>
    <property type="match status" value="1"/>
</dbReference>
<evidence type="ECO:0000256" key="10">
    <source>
        <dbReference type="ARBA" id="ARBA00048807"/>
    </source>
</evidence>
<dbReference type="EMBL" id="CAIT01000005">
    <property type="protein sequence ID" value="CCH52521.1"/>
    <property type="molecule type" value="Genomic_DNA"/>
</dbReference>
<dbReference type="FunFam" id="3.30.479.10:FF:000003">
    <property type="entry name" value="6-pyruvoyl tetrahydrobiopterin synthase"/>
    <property type="match status" value="1"/>
</dbReference>
<evidence type="ECO:0000256" key="6">
    <source>
        <dbReference type="ARBA" id="ARBA00022723"/>
    </source>
</evidence>
<dbReference type="GO" id="GO:0070497">
    <property type="term" value="F:6-carboxytetrahydropterin synthase activity"/>
    <property type="evidence" value="ECO:0007669"/>
    <property type="project" value="UniProtKB-EC"/>
</dbReference>
<proteinExistence type="inferred from homology"/>
<comment type="cofactor">
    <cofactor evidence="1">
        <name>Zn(2+)</name>
        <dbReference type="ChEBI" id="CHEBI:29105"/>
    </cofactor>
</comment>
<comment type="similarity">
    <text evidence="3">Belongs to the PTPS family. QueD subfamily.</text>
</comment>
<evidence type="ECO:0000256" key="2">
    <source>
        <dbReference type="ARBA" id="ARBA00005061"/>
    </source>
</evidence>
<evidence type="ECO:0000256" key="8">
    <source>
        <dbReference type="ARBA" id="ARBA00023239"/>
    </source>
</evidence>
<dbReference type="EC" id="4.1.2.50" evidence="4"/>
<dbReference type="GO" id="GO:0046872">
    <property type="term" value="F:metal ion binding"/>
    <property type="evidence" value="ECO:0007669"/>
    <property type="project" value="UniProtKB-KW"/>
</dbReference>
<evidence type="ECO:0000313" key="12">
    <source>
        <dbReference type="Proteomes" id="UP000009309"/>
    </source>
</evidence>
<evidence type="ECO:0000313" key="11">
    <source>
        <dbReference type="EMBL" id="CCH52521.1"/>
    </source>
</evidence>
<evidence type="ECO:0000256" key="1">
    <source>
        <dbReference type="ARBA" id="ARBA00001947"/>
    </source>
</evidence>
<evidence type="ECO:0000256" key="3">
    <source>
        <dbReference type="ARBA" id="ARBA00008900"/>
    </source>
</evidence>
<dbReference type="PANTHER" id="PTHR12589:SF7">
    <property type="entry name" value="6-PYRUVOYL TETRAHYDROBIOPTERIN SYNTHASE"/>
    <property type="match status" value="1"/>
</dbReference>
<comment type="catalytic activity">
    <reaction evidence="10">
        <text>7,8-dihydroneopterin 3'-triphosphate + H2O = 6-carboxy-5,6,7,8-tetrahydropterin + triphosphate + acetaldehyde + 2 H(+)</text>
        <dbReference type="Rhea" id="RHEA:27966"/>
        <dbReference type="ChEBI" id="CHEBI:15343"/>
        <dbReference type="ChEBI" id="CHEBI:15377"/>
        <dbReference type="ChEBI" id="CHEBI:15378"/>
        <dbReference type="ChEBI" id="CHEBI:18036"/>
        <dbReference type="ChEBI" id="CHEBI:58462"/>
        <dbReference type="ChEBI" id="CHEBI:61032"/>
        <dbReference type="EC" id="4.1.2.50"/>
    </reaction>
</comment>
<dbReference type="Gene3D" id="3.30.479.10">
    <property type="entry name" value="6-pyruvoyl tetrahydropterin synthase/QueD"/>
    <property type="match status" value="1"/>
</dbReference>
<dbReference type="eggNOG" id="COG0720">
    <property type="taxonomic scope" value="Bacteria"/>
</dbReference>
<dbReference type="AlphaFoldDB" id="I2GF46"/>
<dbReference type="RefSeq" id="WP_009281105.1">
    <property type="nucleotide sequence ID" value="NZ_CAIT01000005.1"/>
</dbReference>
<dbReference type="Proteomes" id="UP000009309">
    <property type="component" value="Unassembled WGS sequence"/>
</dbReference>
<accession>I2GF46</accession>